<dbReference type="PRINTS" id="PR00707">
    <property type="entry name" value="UBCTHYDRLASE"/>
</dbReference>
<organism evidence="10 11">
    <name type="scientific">Schizosaccharomyces osmophilus</name>
    <dbReference type="NCBI Taxonomy" id="2545709"/>
    <lineage>
        <taxon>Eukaryota</taxon>
        <taxon>Fungi</taxon>
        <taxon>Dikarya</taxon>
        <taxon>Ascomycota</taxon>
        <taxon>Taphrinomycotina</taxon>
        <taxon>Schizosaccharomycetes</taxon>
        <taxon>Schizosaccharomycetales</taxon>
        <taxon>Schizosaccharomycetaceae</taxon>
        <taxon>Schizosaccharomyces</taxon>
    </lineage>
</organism>
<dbReference type="Gene3D" id="3.40.532.10">
    <property type="entry name" value="Peptidase C12, ubiquitin carboxyl-terminal hydrolase"/>
    <property type="match status" value="1"/>
</dbReference>
<reference evidence="10 11" key="1">
    <citation type="journal article" date="2023" name="G3 (Bethesda)">
        <title>A high-quality reference genome for the fission yeast Schizosaccharomyces osmophilus.</title>
        <authorList>
            <person name="Jia G.S."/>
            <person name="Zhang W.C."/>
            <person name="Liang Y."/>
            <person name="Liu X.H."/>
            <person name="Rhind N."/>
            <person name="Pidoux A."/>
            <person name="Brysch-Herzberg M."/>
            <person name="Du L.L."/>
        </authorList>
    </citation>
    <scope>NUCLEOTIDE SEQUENCE [LARGE SCALE GENOMIC DNA]</scope>
    <source>
        <strain evidence="10 11">CBS 15793</strain>
    </source>
</reference>
<evidence type="ECO:0000256" key="7">
    <source>
        <dbReference type="PROSITE-ProRule" id="PRU01393"/>
    </source>
</evidence>
<dbReference type="InterPro" id="IPR001578">
    <property type="entry name" value="Peptidase_C12_UCH"/>
</dbReference>
<dbReference type="InterPro" id="IPR038765">
    <property type="entry name" value="Papain-like_cys_pep_sf"/>
</dbReference>
<evidence type="ECO:0000256" key="4">
    <source>
        <dbReference type="ARBA" id="ARBA00022786"/>
    </source>
</evidence>
<keyword evidence="3 7" id="KW-0645">Protease</keyword>
<evidence type="ECO:0000256" key="3">
    <source>
        <dbReference type="ARBA" id="ARBA00022670"/>
    </source>
</evidence>
<dbReference type="InterPro" id="IPR057254">
    <property type="entry name" value="UCH_AS"/>
</dbReference>
<dbReference type="AlphaFoldDB" id="A0AAE9WCW3"/>
<dbReference type="EC" id="3.4.19.12" evidence="8"/>
<comment type="similarity">
    <text evidence="2 7 8">Belongs to the peptidase C12 family.</text>
</comment>
<evidence type="ECO:0000256" key="5">
    <source>
        <dbReference type="ARBA" id="ARBA00022801"/>
    </source>
</evidence>
<dbReference type="PROSITE" id="PS00140">
    <property type="entry name" value="UCH_1"/>
    <property type="match status" value="1"/>
</dbReference>
<feature type="site" description="Important for enzyme activity" evidence="7">
    <location>
        <position position="178"/>
    </location>
</feature>
<dbReference type="KEGG" id="som:SOMG_02921"/>
<dbReference type="GO" id="GO:0016579">
    <property type="term" value="P:protein deubiquitination"/>
    <property type="evidence" value="ECO:0007669"/>
    <property type="project" value="TreeGrafter"/>
</dbReference>
<evidence type="ECO:0000256" key="2">
    <source>
        <dbReference type="ARBA" id="ARBA00009326"/>
    </source>
</evidence>
<feature type="active site" description="Nucleophile" evidence="7">
    <location>
        <position position="84"/>
    </location>
</feature>
<gene>
    <name evidence="10" type="primary">uch1</name>
    <name evidence="10" type="ORF">SOMG_02921</name>
</gene>
<dbReference type="RefSeq" id="XP_056038335.1">
    <property type="nucleotide sequence ID" value="XM_056181712.1"/>
</dbReference>
<keyword evidence="11" id="KW-1185">Reference proteome</keyword>
<comment type="catalytic activity">
    <reaction evidence="1 7 8">
        <text>Thiol-dependent hydrolysis of ester, thioester, amide, peptide and isopeptide bonds formed by the C-terminal Gly of ubiquitin (a 76-residue protein attached to proteins as an intracellular targeting signal).</text>
        <dbReference type="EC" id="3.4.19.12"/>
    </reaction>
</comment>
<dbReference type="PANTHER" id="PTHR10589">
    <property type="entry name" value="UBIQUITIN CARBOXYL-TERMINAL HYDROLASE"/>
    <property type="match status" value="1"/>
</dbReference>
<keyword evidence="5 7" id="KW-0378">Hydrolase</keyword>
<dbReference type="PANTHER" id="PTHR10589:SF17">
    <property type="entry name" value="UBIQUITIN CARBOXYL-TERMINAL HYDROLASE"/>
    <property type="match status" value="1"/>
</dbReference>
<evidence type="ECO:0000256" key="6">
    <source>
        <dbReference type="ARBA" id="ARBA00022807"/>
    </source>
</evidence>
<evidence type="ECO:0000313" key="10">
    <source>
        <dbReference type="EMBL" id="WBW74092.1"/>
    </source>
</evidence>
<dbReference type="SUPFAM" id="SSF54001">
    <property type="entry name" value="Cysteine proteinases"/>
    <property type="match status" value="1"/>
</dbReference>
<feature type="domain" description="UCH catalytic" evidence="9">
    <location>
        <begin position="1"/>
        <end position="222"/>
    </location>
</feature>
<dbReference type="GO" id="GO:0004843">
    <property type="term" value="F:cysteine-type deubiquitinase activity"/>
    <property type="evidence" value="ECO:0007669"/>
    <property type="project" value="UniProtKB-UniRule"/>
</dbReference>
<dbReference type="EMBL" id="CP115612">
    <property type="protein sequence ID" value="WBW74092.1"/>
    <property type="molecule type" value="Genomic_DNA"/>
</dbReference>
<feature type="site" description="Transition state stabilizer" evidence="7">
    <location>
        <position position="78"/>
    </location>
</feature>
<dbReference type="GeneID" id="80876401"/>
<keyword evidence="6 7" id="KW-0788">Thiol protease</keyword>
<accession>A0AAE9WCW3</accession>
<evidence type="ECO:0000259" key="9">
    <source>
        <dbReference type="PROSITE" id="PS52048"/>
    </source>
</evidence>
<dbReference type="Proteomes" id="UP001212411">
    <property type="component" value="Chromosome 2"/>
</dbReference>
<keyword evidence="4 7" id="KW-0833">Ubl conjugation pathway</keyword>
<dbReference type="PROSITE" id="PS52048">
    <property type="entry name" value="UCH_DOMAIN"/>
    <property type="match status" value="1"/>
</dbReference>
<protein>
    <recommendedName>
        <fullName evidence="8">Ubiquitin carboxyl-terminal hydrolase</fullName>
        <ecNumber evidence="8">3.4.19.12</ecNumber>
    </recommendedName>
</protein>
<dbReference type="InterPro" id="IPR036959">
    <property type="entry name" value="Peptidase_C12_UCH_sf"/>
</dbReference>
<feature type="active site" description="Proton donor" evidence="7">
    <location>
        <position position="159"/>
    </location>
</feature>
<proteinExistence type="inferred from homology"/>
<evidence type="ECO:0000256" key="1">
    <source>
        <dbReference type="ARBA" id="ARBA00000707"/>
    </source>
</evidence>
<dbReference type="GO" id="GO:0006511">
    <property type="term" value="P:ubiquitin-dependent protein catabolic process"/>
    <property type="evidence" value="ECO:0007669"/>
    <property type="project" value="UniProtKB-UniRule"/>
</dbReference>
<evidence type="ECO:0000256" key="8">
    <source>
        <dbReference type="RuleBase" id="RU361215"/>
    </source>
</evidence>
<dbReference type="GO" id="GO:0005737">
    <property type="term" value="C:cytoplasm"/>
    <property type="evidence" value="ECO:0007669"/>
    <property type="project" value="TreeGrafter"/>
</dbReference>
<evidence type="ECO:0000313" key="11">
    <source>
        <dbReference type="Proteomes" id="UP001212411"/>
    </source>
</evidence>
<sequence length="226" mass="25284">MWKPLENNPEILEPYLRKLGISNASAFDLFTLDEIPEYIPRPVGALLLVLPSPGKFDKSQKESKLLSADSKEVVWFPQLVSNACGTVALMHAIANGSLSKKNNESEFTNVLLKNAREQTADQRANMLKDSEAVAKLHAEFAGEPDDEEEGDEEDETDLHYLCFVKGTQADDRHFYELDGRREGPIQHPEIENDVLDPKVFSVIKGYIEKTNSPYFSLVAITTTGDN</sequence>
<name>A0AAE9WCW3_9SCHI</name>
<dbReference type="Pfam" id="PF01088">
    <property type="entry name" value="Peptidase_C12"/>
    <property type="match status" value="1"/>
</dbReference>